<accession>A0ABR1VYY4</accession>
<feature type="compositionally biased region" description="Acidic residues" evidence="1">
    <location>
        <begin position="72"/>
        <end position="81"/>
    </location>
</feature>
<comment type="caution">
    <text evidence="4">The sequence shown here is derived from an EMBL/GenBank/DDBJ whole genome shotgun (WGS) entry which is preliminary data.</text>
</comment>
<dbReference type="GeneID" id="92047101"/>
<protein>
    <recommendedName>
        <fullName evidence="3">Ecp2 effector protein-like domain-containing protein</fullName>
    </recommendedName>
</protein>
<keyword evidence="5" id="KW-1185">Reference proteome</keyword>
<dbReference type="InterPro" id="IPR029226">
    <property type="entry name" value="Ecp2-like"/>
</dbReference>
<dbReference type="Pfam" id="PF14856">
    <property type="entry name" value="Hce2"/>
    <property type="match status" value="1"/>
</dbReference>
<gene>
    <name evidence="4" type="ORF">PG997_009726</name>
</gene>
<evidence type="ECO:0000256" key="2">
    <source>
        <dbReference type="SAM" id="SignalP"/>
    </source>
</evidence>
<dbReference type="Proteomes" id="UP001433268">
    <property type="component" value="Unassembled WGS sequence"/>
</dbReference>
<dbReference type="EMBL" id="JAQQWN010000007">
    <property type="protein sequence ID" value="KAK8075063.1"/>
    <property type="molecule type" value="Genomic_DNA"/>
</dbReference>
<name>A0ABR1VYY4_9PEZI</name>
<evidence type="ECO:0000313" key="5">
    <source>
        <dbReference type="Proteomes" id="UP001433268"/>
    </source>
</evidence>
<feature type="region of interest" description="Disordered" evidence="1">
    <location>
        <begin position="52"/>
        <end position="88"/>
    </location>
</feature>
<evidence type="ECO:0000313" key="4">
    <source>
        <dbReference type="EMBL" id="KAK8075063.1"/>
    </source>
</evidence>
<proteinExistence type="predicted"/>
<feature type="signal peptide" evidence="2">
    <location>
        <begin position="1"/>
        <end position="16"/>
    </location>
</feature>
<dbReference type="RefSeq" id="XP_066666003.1">
    <property type="nucleotide sequence ID" value="XM_066814041.1"/>
</dbReference>
<evidence type="ECO:0000259" key="3">
    <source>
        <dbReference type="Pfam" id="PF14856"/>
    </source>
</evidence>
<reference evidence="4 5" key="1">
    <citation type="submission" date="2023-01" db="EMBL/GenBank/DDBJ databases">
        <title>Analysis of 21 Apiospora genomes using comparative genomics revels a genus with tremendous synthesis potential of carbohydrate active enzymes and secondary metabolites.</title>
        <authorList>
            <person name="Sorensen T."/>
        </authorList>
    </citation>
    <scope>NUCLEOTIDE SEQUENCE [LARGE SCALE GENOMIC DNA]</scope>
    <source>
        <strain evidence="4 5">CBS 114990</strain>
    </source>
</reference>
<organism evidence="4 5">
    <name type="scientific">Apiospora hydei</name>
    <dbReference type="NCBI Taxonomy" id="1337664"/>
    <lineage>
        <taxon>Eukaryota</taxon>
        <taxon>Fungi</taxon>
        <taxon>Dikarya</taxon>
        <taxon>Ascomycota</taxon>
        <taxon>Pezizomycotina</taxon>
        <taxon>Sordariomycetes</taxon>
        <taxon>Xylariomycetidae</taxon>
        <taxon>Amphisphaeriales</taxon>
        <taxon>Apiosporaceae</taxon>
        <taxon>Apiospora</taxon>
    </lineage>
</organism>
<sequence length="201" mass="22110">MKFITSLLCLAATALAGAIPAPKAYRNLTILDGTIKTVELPAGINFVSTANVTGKSSTSGHEKRLSWHPGSDNDECDPNEEYTDKTTTGSPDVVDCQWIADVESLPDNQGYFEGKAVEDYKDNGDWCRMMFHGTCVFGTKTSNMWGAKVGTHDIATEIYASIARNHNYNKMQWEGKFKCWNDSGRSPPSTGLSSRTRRPTD</sequence>
<keyword evidence="2" id="KW-0732">Signal</keyword>
<evidence type="ECO:0000256" key="1">
    <source>
        <dbReference type="SAM" id="MobiDB-lite"/>
    </source>
</evidence>
<feature type="domain" description="Ecp2 effector protein-like" evidence="3">
    <location>
        <begin position="76"/>
        <end position="179"/>
    </location>
</feature>
<feature type="chain" id="PRO_5045319028" description="Ecp2 effector protein-like domain-containing protein" evidence="2">
    <location>
        <begin position="17"/>
        <end position="201"/>
    </location>
</feature>